<dbReference type="InterPro" id="IPR050482">
    <property type="entry name" value="Sensor_HK_TwoCompSys"/>
</dbReference>
<dbReference type="Gene3D" id="3.30.565.10">
    <property type="entry name" value="Histidine kinase-like ATPase, C-terminal domain"/>
    <property type="match status" value="1"/>
</dbReference>
<dbReference type="Pfam" id="PF07730">
    <property type="entry name" value="HisKA_3"/>
    <property type="match status" value="1"/>
</dbReference>
<keyword evidence="7" id="KW-0067">ATP-binding</keyword>
<dbReference type="PANTHER" id="PTHR24421">
    <property type="entry name" value="NITRATE/NITRITE SENSOR PROTEIN NARX-RELATED"/>
    <property type="match status" value="1"/>
</dbReference>
<keyword evidence="3" id="KW-0597">Phosphoprotein</keyword>
<dbReference type="AlphaFoldDB" id="A0AAD0Q5K0"/>
<dbReference type="InterPro" id="IPR003594">
    <property type="entry name" value="HATPase_dom"/>
</dbReference>
<dbReference type="GO" id="GO:0005524">
    <property type="term" value="F:ATP binding"/>
    <property type="evidence" value="ECO:0007669"/>
    <property type="project" value="UniProtKB-KW"/>
</dbReference>
<feature type="region of interest" description="Disordered" evidence="9">
    <location>
        <begin position="356"/>
        <end position="384"/>
    </location>
</feature>
<keyword evidence="6 14" id="KW-0418">Kinase</keyword>
<reference evidence="14" key="2">
    <citation type="submission" date="2022-07" db="EMBL/GenBank/DDBJ databases">
        <title>Genomic of Streptomyces cavourensis F2.</title>
        <authorList>
            <person name="Hu S."/>
            <person name="Liang W."/>
        </authorList>
    </citation>
    <scope>NUCLEOTIDE SEQUENCE</scope>
    <source>
        <strain evidence="14">F2</strain>
    </source>
</reference>
<evidence type="ECO:0000256" key="8">
    <source>
        <dbReference type="ARBA" id="ARBA00023012"/>
    </source>
</evidence>
<name>A0AAD0Q5K0_9ACTN</name>
<feature type="domain" description="Signal transduction histidine kinase subgroup 3 dimerisation and phosphoacceptor" evidence="12">
    <location>
        <begin position="199"/>
        <end position="264"/>
    </location>
</feature>
<keyword evidence="10" id="KW-1133">Transmembrane helix</keyword>
<evidence type="ECO:0000256" key="7">
    <source>
        <dbReference type="ARBA" id="ARBA00022840"/>
    </source>
</evidence>
<evidence type="ECO:0000313" key="15">
    <source>
        <dbReference type="Proteomes" id="UP000253779"/>
    </source>
</evidence>
<dbReference type="EMBL" id="CP101397">
    <property type="protein sequence ID" value="UTR82949.1"/>
    <property type="molecule type" value="Genomic_DNA"/>
</dbReference>
<dbReference type="GO" id="GO:0016020">
    <property type="term" value="C:membrane"/>
    <property type="evidence" value="ECO:0007669"/>
    <property type="project" value="InterPro"/>
</dbReference>
<dbReference type="GeneID" id="97759341"/>
<keyword evidence="10" id="KW-0472">Membrane</keyword>
<evidence type="ECO:0000256" key="2">
    <source>
        <dbReference type="ARBA" id="ARBA00012438"/>
    </source>
</evidence>
<dbReference type="Gene3D" id="1.20.5.1930">
    <property type="match status" value="1"/>
</dbReference>
<dbReference type="EMBL" id="CP030930">
    <property type="protein sequence ID" value="AXI72505.1"/>
    <property type="molecule type" value="Genomic_DNA"/>
</dbReference>
<evidence type="ECO:0000313" key="16">
    <source>
        <dbReference type="Proteomes" id="UP001058236"/>
    </source>
</evidence>
<organism evidence="13 15">
    <name type="scientific">Streptomyces cavourensis</name>
    <dbReference type="NCBI Taxonomy" id="67258"/>
    <lineage>
        <taxon>Bacteria</taxon>
        <taxon>Bacillati</taxon>
        <taxon>Actinomycetota</taxon>
        <taxon>Actinomycetes</taxon>
        <taxon>Kitasatosporales</taxon>
        <taxon>Streptomycetaceae</taxon>
        <taxon>Streptomyces</taxon>
    </lineage>
</organism>
<evidence type="ECO:0000259" key="11">
    <source>
        <dbReference type="Pfam" id="PF02518"/>
    </source>
</evidence>
<dbReference type="GO" id="GO:0000155">
    <property type="term" value="F:phosphorelay sensor kinase activity"/>
    <property type="evidence" value="ECO:0007669"/>
    <property type="project" value="InterPro"/>
</dbReference>
<evidence type="ECO:0000256" key="3">
    <source>
        <dbReference type="ARBA" id="ARBA00022553"/>
    </source>
</evidence>
<dbReference type="GO" id="GO:0046983">
    <property type="term" value="F:protein dimerization activity"/>
    <property type="evidence" value="ECO:0007669"/>
    <property type="project" value="InterPro"/>
</dbReference>
<evidence type="ECO:0000256" key="4">
    <source>
        <dbReference type="ARBA" id="ARBA00022679"/>
    </source>
</evidence>
<dbReference type="InterPro" id="IPR011712">
    <property type="entry name" value="Sig_transdc_His_kin_sub3_dim/P"/>
</dbReference>
<protein>
    <recommendedName>
        <fullName evidence="2">histidine kinase</fullName>
        <ecNumber evidence="2">2.7.13.3</ecNumber>
    </recommendedName>
</protein>
<dbReference type="PANTHER" id="PTHR24421:SF10">
    <property type="entry name" value="NITRATE_NITRITE SENSOR PROTEIN NARQ"/>
    <property type="match status" value="1"/>
</dbReference>
<dbReference type="CDD" id="cd16917">
    <property type="entry name" value="HATPase_UhpB-NarQ-NarX-like"/>
    <property type="match status" value="1"/>
</dbReference>
<feature type="transmembrane region" description="Helical" evidence="10">
    <location>
        <begin position="16"/>
        <end position="35"/>
    </location>
</feature>
<sequence>MHSPHFGRGSSRTRRALFRVGVALVGAALVLALAADHRTGTFISALAPQARLSALAPVAALSLMAVRRWRGDPRAVAAAGALAGAWSLGCSAWMRVAAERPGSPVGHGDAYTLFEIAALVVVLVLTVRYGAARSAAGAAVLLCLAVVLRPVAVRVTENGLILAMFCTVAVCAGLIGALVARLAALDRRRHAEQVRLEQRLTFARDLHDFVAHHVTGIVVQAQGAQVVAASRPELAVSALGQIERAGAEALRALRHMVSGLRTEDALVPGLAPGGDAAAGGVAGLRTLVAAFTLPGGGSARLTEEGPVDRLPAAAVAAVHRVAMEALTNVRKHTPDARQVTVTLRALAGTVELDVVNDGPGPGPGPAALPGQGGEPGAGAASRTGAPAPAGYGLIGLEERVTAEGGVFHAGPDSSGHWRVSARIPLESAWRDGP</sequence>
<keyword evidence="5" id="KW-0547">Nucleotide-binding</keyword>
<dbReference type="InterPro" id="IPR036890">
    <property type="entry name" value="HATPase_C_sf"/>
</dbReference>
<feature type="transmembrane region" description="Helical" evidence="10">
    <location>
        <begin position="110"/>
        <end position="127"/>
    </location>
</feature>
<proteinExistence type="predicted"/>
<keyword evidence="10" id="KW-0812">Transmembrane</keyword>
<dbReference type="Proteomes" id="UP001058236">
    <property type="component" value="Chromosome"/>
</dbReference>
<dbReference type="Proteomes" id="UP000253779">
    <property type="component" value="Chromosome"/>
</dbReference>
<dbReference type="Pfam" id="PF02518">
    <property type="entry name" value="HATPase_c"/>
    <property type="match status" value="1"/>
</dbReference>
<dbReference type="RefSeq" id="WP_114931835.1">
    <property type="nucleotide sequence ID" value="NZ_BMSP01000001.1"/>
</dbReference>
<accession>A0AAD0Q5K0</accession>
<evidence type="ECO:0000256" key="9">
    <source>
        <dbReference type="SAM" id="MobiDB-lite"/>
    </source>
</evidence>
<reference evidence="13 15" key="1">
    <citation type="submission" date="2018-07" db="EMBL/GenBank/DDBJ databases">
        <title>Complete genome sequence of soil actinomycete Streptomyces cavourensis tj430.</title>
        <authorList>
            <person name="Wang P."/>
            <person name="Huang Y."/>
        </authorList>
    </citation>
    <scope>NUCLEOTIDE SEQUENCE [LARGE SCALE GENOMIC DNA]</scope>
    <source>
        <strain evidence="13 15">TJ430</strain>
    </source>
</reference>
<evidence type="ECO:0000313" key="14">
    <source>
        <dbReference type="EMBL" id="UTR82949.1"/>
    </source>
</evidence>
<keyword evidence="8" id="KW-0902">Two-component regulatory system</keyword>
<dbReference type="EC" id="2.7.13.3" evidence="2"/>
<evidence type="ECO:0000256" key="1">
    <source>
        <dbReference type="ARBA" id="ARBA00000085"/>
    </source>
</evidence>
<keyword evidence="4" id="KW-0808">Transferase</keyword>
<evidence type="ECO:0000256" key="10">
    <source>
        <dbReference type="SAM" id="Phobius"/>
    </source>
</evidence>
<keyword evidence="16" id="KW-1185">Reference proteome</keyword>
<evidence type="ECO:0000256" key="5">
    <source>
        <dbReference type="ARBA" id="ARBA00022741"/>
    </source>
</evidence>
<evidence type="ECO:0000259" key="12">
    <source>
        <dbReference type="Pfam" id="PF07730"/>
    </source>
</evidence>
<evidence type="ECO:0000313" key="13">
    <source>
        <dbReference type="EMBL" id="AXI72505.1"/>
    </source>
</evidence>
<comment type="catalytic activity">
    <reaction evidence="1">
        <text>ATP + protein L-histidine = ADP + protein N-phospho-L-histidine.</text>
        <dbReference type="EC" id="2.7.13.3"/>
    </reaction>
</comment>
<feature type="transmembrane region" description="Helical" evidence="10">
    <location>
        <begin position="159"/>
        <end position="180"/>
    </location>
</feature>
<feature type="domain" description="Histidine kinase/HSP90-like ATPase" evidence="11">
    <location>
        <begin position="317"/>
        <end position="426"/>
    </location>
</feature>
<evidence type="ECO:0000256" key="6">
    <source>
        <dbReference type="ARBA" id="ARBA00022777"/>
    </source>
</evidence>
<feature type="transmembrane region" description="Helical" evidence="10">
    <location>
        <begin position="134"/>
        <end position="153"/>
    </location>
</feature>
<gene>
    <name evidence="13" type="ORF">DTW94_15385</name>
    <name evidence="14" type="ORF">NLU04_33050</name>
</gene>
<feature type="transmembrane region" description="Helical" evidence="10">
    <location>
        <begin position="75"/>
        <end position="98"/>
    </location>
</feature>
<dbReference type="SUPFAM" id="SSF55874">
    <property type="entry name" value="ATPase domain of HSP90 chaperone/DNA topoisomerase II/histidine kinase"/>
    <property type="match status" value="1"/>
</dbReference>